<organism evidence="2 3">
    <name type="scientific">Elysia crispata</name>
    <name type="common">lettuce slug</name>
    <dbReference type="NCBI Taxonomy" id="231223"/>
    <lineage>
        <taxon>Eukaryota</taxon>
        <taxon>Metazoa</taxon>
        <taxon>Spiralia</taxon>
        <taxon>Lophotrochozoa</taxon>
        <taxon>Mollusca</taxon>
        <taxon>Gastropoda</taxon>
        <taxon>Heterobranchia</taxon>
        <taxon>Euthyneura</taxon>
        <taxon>Panpulmonata</taxon>
        <taxon>Sacoglossa</taxon>
        <taxon>Placobranchoidea</taxon>
        <taxon>Plakobranchidae</taxon>
        <taxon>Elysia</taxon>
    </lineage>
</organism>
<keyword evidence="3" id="KW-1185">Reference proteome</keyword>
<feature type="region of interest" description="Disordered" evidence="1">
    <location>
        <begin position="21"/>
        <end position="49"/>
    </location>
</feature>
<evidence type="ECO:0000256" key="1">
    <source>
        <dbReference type="SAM" id="MobiDB-lite"/>
    </source>
</evidence>
<feature type="compositionally biased region" description="Low complexity" evidence="1">
    <location>
        <begin position="34"/>
        <end position="46"/>
    </location>
</feature>
<accession>A0AAE0ZHY9</accession>
<comment type="caution">
    <text evidence="2">The sequence shown here is derived from an EMBL/GenBank/DDBJ whole genome shotgun (WGS) entry which is preliminary data.</text>
</comment>
<name>A0AAE0ZHY9_9GAST</name>
<gene>
    <name evidence="2" type="ORF">RRG08_046869</name>
</gene>
<sequence length="187" mass="20939">MKAVEISKFCGYQFITQESQTENSAPGKGVTRTSSWQQQGKSQQSDSRLDQQLRDELRQFSFVSGDFRKSQVGFMVRPQGGEETYGVLIPCRSVEMGVVNTRQLIWVVAKDETHRPIGGGVLEAAIVDPSSPGCAFEEGRNLSFYPAKDSTVPMRQKHSLWTQAMSVDRFRGRAPRLLERLSDPFGC</sequence>
<dbReference type="AlphaFoldDB" id="A0AAE0ZHY9"/>
<dbReference type="Proteomes" id="UP001283361">
    <property type="component" value="Unassembled WGS sequence"/>
</dbReference>
<protein>
    <submittedName>
        <fullName evidence="2">Uncharacterized protein</fullName>
    </submittedName>
</protein>
<evidence type="ECO:0000313" key="3">
    <source>
        <dbReference type="Proteomes" id="UP001283361"/>
    </source>
</evidence>
<dbReference type="EMBL" id="JAWDGP010003890">
    <property type="protein sequence ID" value="KAK3769764.1"/>
    <property type="molecule type" value="Genomic_DNA"/>
</dbReference>
<reference evidence="2" key="1">
    <citation type="journal article" date="2023" name="G3 (Bethesda)">
        <title>A reference genome for the long-term kleptoplast-retaining sea slug Elysia crispata morphotype clarki.</title>
        <authorList>
            <person name="Eastman K.E."/>
            <person name="Pendleton A.L."/>
            <person name="Shaikh M.A."/>
            <person name="Suttiyut T."/>
            <person name="Ogas R."/>
            <person name="Tomko P."/>
            <person name="Gavelis G."/>
            <person name="Widhalm J.R."/>
            <person name="Wisecaver J.H."/>
        </authorList>
    </citation>
    <scope>NUCLEOTIDE SEQUENCE</scope>
    <source>
        <strain evidence="2">ECLA1</strain>
    </source>
</reference>
<proteinExistence type="predicted"/>
<evidence type="ECO:0000313" key="2">
    <source>
        <dbReference type="EMBL" id="KAK3769764.1"/>
    </source>
</evidence>